<keyword evidence="9" id="KW-0564">Palmitate</keyword>
<dbReference type="AlphaFoldDB" id="A0A318H849"/>
<evidence type="ECO:0000256" key="13">
    <source>
        <dbReference type="SAM" id="SignalP"/>
    </source>
</evidence>
<evidence type="ECO:0000313" key="15">
    <source>
        <dbReference type="Proteomes" id="UP000247811"/>
    </source>
</evidence>
<comment type="similarity">
    <text evidence="2">Belongs to the LolB family.</text>
</comment>
<keyword evidence="15" id="KW-1185">Reference proteome</keyword>
<keyword evidence="5" id="KW-0813">Transport</keyword>
<dbReference type="Proteomes" id="UP000247811">
    <property type="component" value="Unassembled WGS sequence"/>
</dbReference>
<dbReference type="GO" id="GO:0009279">
    <property type="term" value="C:cell outer membrane"/>
    <property type="evidence" value="ECO:0007669"/>
    <property type="project" value="UniProtKB-SubCell"/>
</dbReference>
<organism evidence="14 15">
    <name type="scientific">Sphaerotilus hippei</name>
    <dbReference type="NCBI Taxonomy" id="744406"/>
    <lineage>
        <taxon>Bacteria</taxon>
        <taxon>Pseudomonadati</taxon>
        <taxon>Pseudomonadota</taxon>
        <taxon>Betaproteobacteria</taxon>
        <taxon>Burkholderiales</taxon>
        <taxon>Sphaerotilaceae</taxon>
        <taxon>Sphaerotilus</taxon>
    </lineage>
</organism>
<dbReference type="SUPFAM" id="SSF89392">
    <property type="entry name" value="Prokaryotic lipoproteins and lipoprotein localization factors"/>
    <property type="match status" value="1"/>
</dbReference>
<dbReference type="PROSITE" id="PS51257">
    <property type="entry name" value="PROKAR_LIPOPROTEIN"/>
    <property type="match status" value="1"/>
</dbReference>
<comment type="caution">
    <text evidence="14">The sequence shown here is derived from an EMBL/GenBank/DDBJ whole genome shotgun (WGS) entry which is preliminary data.</text>
</comment>
<evidence type="ECO:0000256" key="1">
    <source>
        <dbReference type="ARBA" id="ARBA00004459"/>
    </source>
</evidence>
<evidence type="ECO:0000313" key="14">
    <source>
        <dbReference type="EMBL" id="PXW94136.1"/>
    </source>
</evidence>
<gene>
    <name evidence="14" type="ORF">C7444_11529</name>
</gene>
<sequence length="176" mass="18943">MRLQRGRWSALACALTLAACASTPPATGTDDLLTGRLGVVVEGQADRSFSAGFELSGDARQGRLALTSPIGLRVGEARWHGNVATLSSSDGERRYDSLEALADDLMGETIPIEALFDWMRGRPWPQAAATPLPSPRQGFSQLGWEVDTTRASEGSIAAVRQNPPPRVTVRTRLDTR</sequence>
<dbReference type="RefSeq" id="WP_170130770.1">
    <property type="nucleotide sequence ID" value="NZ_QJJS01000015.1"/>
</dbReference>
<evidence type="ECO:0000256" key="8">
    <source>
        <dbReference type="ARBA" id="ARBA00023136"/>
    </source>
</evidence>
<evidence type="ECO:0000256" key="7">
    <source>
        <dbReference type="ARBA" id="ARBA00022927"/>
    </source>
</evidence>
<dbReference type="InterPro" id="IPR029046">
    <property type="entry name" value="LolA/LolB/LppX"/>
</dbReference>
<keyword evidence="11" id="KW-0998">Cell outer membrane</keyword>
<proteinExistence type="inferred from homology"/>
<keyword evidence="12 14" id="KW-0449">Lipoprotein</keyword>
<keyword evidence="10" id="KW-0143">Chaperone</keyword>
<feature type="chain" id="PRO_5016447696" description="Outer-membrane lipoprotein LolB" evidence="13">
    <location>
        <begin position="29"/>
        <end position="176"/>
    </location>
</feature>
<evidence type="ECO:0000256" key="2">
    <source>
        <dbReference type="ARBA" id="ARBA00009696"/>
    </source>
</evidence>
<evidence type="ECO:0000256" key="12">
    <source>
        <dbReference type="ARBA" id="ARBA00023288"/>
    </source>
</evidence>
<feature type="signal peptide" evidence="13">
    <location>
        <begin position="1"/>
        <end position="28"/>
    </location>
</feature>
<dbReference type="EMBL" id="QJJS01000015">
    <property type="protein sequence ID" value="PXW94136.1"/>
    <property type="molecule type" value="Genomic_DNA"/>
</dbReference>
<name>A0A318H849_9BURK</name>
<protein>
    <recommendedName>
        <fullName evidence="4">Outer-membrane lipoprotein LolB</fullName>
    </recommendedName>
</protein>
<dbReference type="Pfam" id="PF03550">
    <property type="entry name" value="LolB"/>
    <property type="match status" value="1"/>
</dbReference>
<dbReference type="Gene3D" id="2.50.20.10">
    <property type="entry name" value="Lipoprotein localisation LolA/LolB/LppX"/>
    <property type="match status" value="1"/>
</dbReference>
<dbReference type="GO" id="GO:0015031">
    <property type="term" value="P:protein transport"/>
    <property type="evidence" value="ECO:0007669"/>
    <property type="project" value="UniProtKB-KW"/>
</dbReference>
<keyword evidence="6 13" id="KW-0732">Signal</keyword>
<keyword evidence="7" id="KW-0653">Protein transport</keyword>
<evidence type="ECO:0000256" key="5">
    <source>
        <dbReference type="ARBA" id="ARBA00022448"/>
    </source>
</evidence>
<evidence type="ECO:0000256" key="4">
    <source>
        <dbReference type="ARBA" id="ARBA00016202"/>
    </source>
</evidence>
<comment type="subcellular location">
    <subcellularLocation>
        <location evidence="1">Cell outer membrane</location>
        <topology evidence="1">Lipid-anchor</topology>
    </subcellularLocation>
</comment>
<comment type="subunit">
    <text evidence="3">Monomer.</text>
</comment>
<evidence type="ECO:0000256" key="6">
    <source>
        <dbReference type="ARBA" id="ARBA00022729"/>
    </source>
</evidence>
<dbReference type="InterPro" id="IPR004565">
    <property type="entry name" value="OM_lipoprot_LolB"/>
</dbReference>
<reference evidence="14 15" key="1">
    <citation type="submission" date="2018-05" db="EMBL/GenBank/DDBJ databases">
        <title>Genomic Encyclopedia of Type Strains, Phase IV (KMG-IV): sequencing the most valuable type-strain genomes for metagenomic binning, comparative biology and taxonomic classification.</title>
        <authorList>
            <person name="Goeker M."/>
        </authorList>
    </citation>
    <scope>NUCLEOTIDE SEQUENCE [LARGE SCALE GENOMIC DNA]</scope>
    <source>
        <strain evidence="14 15">DSM 566</strain>
    </source>
</reference>
<evidence type="ECO:0000256" key="10">
    <source>
        <dbReference type="ARBA" id="ARBA00023186"/>
    </source>
</evidence>
<keyword evidence="8" id="KW-0472">Membrane</keyword>
<evidence type="ECO:0000256" key="11">
    <source>
        <dbReference type="ARBA" id="ARBA00023237"/>
    </source>
</evidence>
<evidence type="ECO:0000256" key="9">
    <source>
        <dbReference type="ARBA" id="ARBA00023139"/>
    </source>
</evidence>
<accession>A0A318H849</accession>
<evidence type="ECO:0000256" key="3">
    <source>
        <dbReference type="ARBA" id="ARBA00011245"/>
    </source>
</evidence>